<organism evidence="2 3">
    <name type="scientific">Stappia indica</name>
    <dbReference type="NCBI Taxonomy" id="538381"/>
    <lineage>
        <taxon>Bacteria</taxon>
        <taxon>Pseudomonadati</taxon>
        <taxon>Pseudomonadota</taxon>
        <taxon>Alphaproteobacteria</taxon>
        <taxon>Hyphomicrobiales</taxon>
        <taxon>Stappiaceae</taxon>
        <taxon>Stappia</taxon>
    </lineage>
</organism>
<evidence type="ECO:0000256" key="1">
    <source>
        <dbReference type="SAM" id="Phobius"/>
    </source>
</evidence>
<dbReference type="EMBL" id="CP046908">
    <property type="protein sequence ID" value="QGZ33275.1"/>
    <property type="molecule type" value="Genomic_DNA"/>
</dbReference>
<gene>
    <name evidence="2" type="ORF">GH266_01375</name>
</gene>
<name>A0A857C377_9HYPH</name>
<accession>A0A857C377</accession>
<evidence type="ECO:0000313" key="3">
    <source>
        <dbReference type="Proteomes" id="UP000435648"/>
    </source>
</evidence>
<keyword evidence="1" id="KW-1133">Transmembrane helix</keyword>
<evidence type="ECO:0000313" key="2">
    <source>
        <dbReference type="EMBL" id="QGZ33275.1"/>
    </source>
</evidence>
<dbReference type="KEGG" id="siw:GH266_01375"/>
<feature type="transmembrane region" description="Helical" evidence="1">
    <location>
        <begin position="12"/>
        <end position="33"/>
    </location>
</feature>
<reference evidence="2 3" key="1">
    <citation type="submission" date="2019-12" db="EMBL/GenBank/DDBJ databases">
        <title>The genome of Stappia indica PHM037.</title>
        <authorList>
            <person name="Kacar D."/>
            <person name="Galan B."/>
            <person name="Canedo L."/>
            <person name="Rodriguez P."/>
            <person name="de la Calle F."/>
            <person name="Garcia J.L."/>
        </authorList>
    </citation>
    <scope>NUCLEOTIDE SEQUENCE [LARGE SCALE GENOMIC DNA]</scope>
    <source>
        <strain evidence="2 3">PHM037</strain>
    </source>
</reference>
<dbReference type="RefSeq" id="WP_158192298.1">
    <property type="nucleotide sequence ID" value="NZ_CP046908.1"/>
</dbReference>
<feature type="transmembrane region" description="Helical" evidence="1">
    <location>
        <begin position="45"/>
        <end position="65"/>
    </location>
</feature>
<dbReference type="Proteomes" id="UP000435648">
    <property type="component" value="Chromosome"/>
</dbReference>
<keyword evidence="1" id="KW-0812">Transmembrane</keyword>
<dbReference type="AlphaFoldDB" id="A0A857C377"/>
<keyword evidence="1" id="KW-0472">Membrane</keyword>
<feature type="transmembrane region" description="Helical" evidence="1">
    <location>
        <begin position="101"/>
        <end position="120"/>
    </location>
</feature>
<sequence length="135" mass="13509">MLQIFDRLSLRAILGLDAVTCLVMGGLLLAAGGLLAPPLGLPEALLFYAGLVLLPVALFMLAVAAPSAPPAAGVFVVVAGNWLWVAASIALPLFGLVSPTGLGYAFLGVQAVAVTVLALAEQRAMGRVGTSSAAA</sequence>
<evidence type="ECO:0008006" key="4">
    <source>
        <dbReference type="Google" id="ProtNLM"/>
    </source>
</evidence>
<feature type="transmembrane region" description="Helical" evidence="1">
    <location>
        <begin position="72"/>
        <end position="95"/>
    </location>
</feature>
<protein>
    <recommendedName>
        <fullName evidence="4">SPW repeat-containing protein</fullName>
    </recommendedName>
</protein>
<proteinExistence type="predicted"/>